<feature type="transmembrane region" description="Helical" evidence="9">
    <location>
        <begin position="99"/>
        <end position="126"/>
    </location>
</feature>
<reference evidence="11 12" key="1">
    <citation type="journal article" date="2015" name="Genome Announc.">
        <title>Expanding the biotechnology potential of lactobacilli through comparative genomics of 213 strains and associated genera.</title>
        <authorList>
            <person name="Sun Z."/>
            <person name="Harris H.M."/>
            <person name="McCann A."/>
            <person name="Guo C."/>
            <person name="Argimon S."/>
            <person name="Zhang W."/>
            <person name="Yang X."/>
            <person name="Jeffery I.B."/>
            <person name="Cooney J.C."/>
            <person name="Kagawa T.F."/>
            <person name="Liu W."/>
            <person name="Song Y."/>
            <person name="Salvetti E."/>
            <person name="Wrobel A."/>
            <person name="Rasinkangas P."/>
            <person name="Parkhill J."/>
            <person name="Rea M.C."/>
            <person name="O'Sullivan O."/>
            <person name="Ritari J."/>
            <person name="Douillard F.P."/>
            <person name="Paul Ross R."/>
            <person name="Yang R."/>
            <person name="Briner A.E."/>
            <person name="Felis G.E."/>
            <person name="de Vos W.M."/>
            <person name="Barrangou R."/>
            <person name="Klaenhammer T.R."/>
            <person name="Caufield P.W."/>
            <person name="Cui Y."/>
            <person name="Zhang H."/>
            <person name="O'Toole P.W."/>
        </authorList>
    </citation>
    <scope>NUCLEOTIDE SEQUENCE [LARGE SCALE GENOMIC DNA]</scope>
    <source>
        <strain evidence="11 12">DSM 18933</strain>
    </source>
</reference>
<dbReference type="GO" id="GO:0008324">
    <property type="term" value="F:monoatomic cation transmembrane transporter activity"/>
    <property type="evidence" value="ECO:0007669"/>
    <property type="project" value="InterPro"/>
</dbReference>
<feature type="transmembrane region" description="Helical" evidence="9">
    <location>
        <begin position="164"/>
        <end position="186"/>
    </location>
</feature>
<dbReference type="EMBL" id="AZGD01000037">
    <property type="protein sequence ID" value="KRM19655.1"/>
    <property type="molecule type" value="Genomic_DNA"/>
</dbReference>
<keyword evidence="8 9" id="KW-0472">Membrane</keyword>
<evidence type="ECO:0000256" key="1">
    <source>
        <dbReference type="ARBA" id="ARBA00004141"/>
    </source>
</evidence>
<dbReference type="RefSeq" id="WP_025021793.1">
    <property type="nucleotide sequence ID" value="NZ_AZGD01000037.1"/>
</dbReference>
<dbReference type="Pfam" id="PF02080">
    <property type="entry name" value="TrkA_C"/>
    <property type="match status" value="1"/>
</dbReference>
<dbReference type="InterPro" id="IPR038770">
    <property type="entry name" value="Na+/solute_symporter_sf"/>
</dbReference>
<sequence length="618" mass="68224">MNLSLSIVALAAFITPMILARFKISFLPTSVAEIIIGVIIGKSCFDLVTPSSILSSLSTFGVLLLMFLSGMEIDFSLFQRNSQTLSPLEEKIKANQPKYSPVIVASIAYGLSILASFILALIFKFTGLFSDISLATILFATVSLGIMTSLLKENQLLSRPYGQTVLLFSVLAEVIPMLALTAYASVVASKGGSIWLIGILFIAAAVLFNRFRYFFSFFDRINKATTQIDMRLAFFVIVVLVFIAEKVGAENILGAFVAGIVLKLLEPAEETEQKLDAIGYGFFIPFFFIMTGVKLDIPSLLHSPKTLILIPLFFVAFILAKLPGYFGFRLRFSKKNSLAASVVTSTTITLVVATLEVAESLHAISEQQAGAFLLAGILTCIAGPIIFNRLYQNDPQENKNTQVSIIGVNLISVSAANELDSDLFNVTLYTNIKKNYETYKSRANAKFVDSLDADYLIENHIFDTDILILSYSDPNINHKLALAAKKYGVQRVIARFEDMNPLSNKVNELEEAGIEYFSLFELNVGVMRSMVESPSLLEAFTNSDARLYEAVVNNASFVGVEIKDIPYIKSITISRIYRAHRPISPHGSTQLQLGDHVVFSGNPDESAYLRRMLQLKNY</sequence>
<proteinExistence type="inferred from homology"/>
<evidence type="ECO:0000256" key="7">
    <source>
        <dbReference type="ARBA" id="ARBA00023065"/>
    </source>
</evidence>
<evidence type="ECO:0000256" key="2">
    <source>
        <dbReference type="ARBA" id="ARBA00005551"/>
    </source>
</evidence>
<dbReference type="InterPro" id="IPR036721">
    <property type="entry name" value="RCK_C_sf"/>
</dbReference>
<keyword evidence="3" id="KW-0813">Transport</keyword>
<dbReference type="InterPro" id="IPR006153">
    <property type="entry name" value="Cation/H_exchanger_TM"/>
</dbReference>
<keyword evidence="5 9" id="KW-0812">Transmembrane</keyword>
<dbReference type="InterPro" id="IPR006037">
    <property type="entry name" value="RCK_C"/>
</dbReference>
<feature type="transmembrane region" description="Helical" evidence="9">
    <location>
        <begin position="192"/>
        <end position="211"/>
    </location>
</feature>
<dbReference type="Proteomes" id="UP000051054">
    <property type="component" value="Unassembled WGS sequence"/>
</dbReference>
<dbReference type="GO" id="GO:1902600">
    <property type="term" value="P:proton transmembrane transport"/>
    <property type="evidence" value="ECO:0007669"/>
    <property type="project" value="InterPro"/>
</dbReference>
<dbReference type="PANTHER" id="PTHR43562">
    <property type="entry name" value="NAPA-TYPE SODIUM/HYDROGEN ANTIPORTER"/>
    <property type="match status" value="1"/>
</dbReference>
<dbReference type="STRING" id="1423755.FC40_GL001506"/>
<feature type="domain" description="RCK C-terminal" evidence="10">
    <location>
        <begin position="535"/>
        <end position="615"/>
    </location>
</feature>
<dbReference type="PANTHER" id="PTHR43562:SF1">
    <property type="entry name" value="NA(+)_H(+) ANTIPORTER YJBQ-RELATED"/>
    <property type="match status" value="1"/>
</dbReference>
<dbReference type="eggNOG" id="COG0569">
    <property type="taxonomic scope" value="Bacteria"/>
</dbReference>
<dbReference type="GO" id="GO:0016020">
    <property type="term" value="C:membrane"/>
    <property type="evidence" value="ECO:0007669"/>
    <property type="project" value="UniProtKB-SubCell"/>
</dbReference>
<evidence type="ECO:0000313" key="12">
    <source>
        <dbReference type="Proteomes" id="UP000051054"/>
    </source>
</evidence>
<feature type="transmembrane region" description="Helical" evidence="9">
    <location>
        <begin position="370"/>
        <end position="391"/>
    </location>
</feature>
<organism evidence="11 12">
    <name type="scientific">Ligilactobacillus hayakitensis DSM 18933 = JCM 14209</name>
    <dbReference type="NCBI Taxonomy" id="1423755"/>
    <lineage>
        <taxon>Bacteria</taxon>
        <taxon>Bacillati</taxon>
        <taxon>Bacillota</taxon>
        <taxon>Bacilli</taxon>
        <taxon>Lactobacillales</taxon>
        <taxon>Lactobacillaceae</taxon>
        <taxon>Ligilactobacillus</taxon>
    </lineage>
</organism>
<dbReference type="SUPFAM" id="SSF51735">
    <property type="entry name" value="NAD(P)-binding Rossmann-fold domains"/>
    <property type="match status" value="1"/>
</dbReference>
<comment type="similarity">
    <text evidence="2">Belongs to the monovalent cation:proton antiporter 2 (CPA2) transporter (TC 2.A.37) family.</text>
</comment>
<feature type="transmembrane region" description="Helical" evidence="9">
    <location>
        <begin position="56"/>
        <end position="78"/>
    </location>
</feature>
<evidence type="ECO:0000256" key="5">
    <source>
        <dbReference type="ARBA" id="ARBA00022692"/>
    </source>
</evidence>
<feature type="transmembrane region" description="Helical" evidence="9">
    <location>
        <begin position="232"/>
        <end position="265"/>
    </location>
</feature>
<feature type="transmembrane region" description="Helical" evidence="9">
    <location>
        <begin position="307"/>
        <end position="326"/>
    </location>
</feature>
<feature type="transmembrane region" description="Helical" evidence="9">
    <location>
        <begin position="277"/>
        <end position="295"/>
    </location>
</feature>
<keyword evidence="4" id="KW-0050">Antiport</keyword>
<dbReference type="InterPro" id="IPR036291">
    <property type="entry name" value="NAD(P)-bd_dom_sf"/>
</dbReference>
<evidence type="ECO:0000313" key="11">
    <source>
        <dbReference type="EMBL" id="KRM19655.1"/>
    </source>
</evidence>
<dbReference type="PROSITE" id="PS51202">
    <property type="entry name" value="RCK_C"/>
    <property type="match status" value="1"/>
</dbReference>
<accession>A0A0R1WP43</accession>
<dbReference type="OrthoDB" id="9793589at2"/>
<gene>
    <name evidence="11" type="ORF">FC40_GL001506</name>
</gene>
<evidence type="ECO:0000256" key="3">
    <source>
        <dbReference type="ARBA" id="ARBA00022448"/>
    </source>
</evidence>
<dbReference type="PATRIC" id="fig|1423755.3.peg.1596"/>
<evidence type="ECO:0000256" key="6">
    <source>
        <dbReference type="ARBA" id="ARBA00022989"/>
    </source>
</evidence>
<dbReference type="Gene3D" id="3.30.70.1450">
    <property type="entry name" value="Regulator of K+ conductance, C-terminal domain"/>
    <property type="match status" value="1"/>
</dbReference>
<feature type="transmembrane region" description="Helical" evidence="9">
    <location>
        <begin position="132"/>
        <end position="152"/>
    </location>
</feature>
<keyword evidence="7" id="KW-0406">Ion transport</keyword>
<dbReference type="AlphaFoldDB" id="A0A0R1WP43"/>
<name>A0A0R1WP43_9LACO</name>
<dbReference type="GO" id="GO:0015297">
    <property type="term" value="F:antiporter activity"/>
    <property type="evidence" value="ECO:0007669"/>
    <property type="project" value="UniProtKB-KW"/>
</dbReference>
<feature type="transmembrane region" description="Helical" evidence="9">
    <location>
        <begin position="338"/>
        <end position="358"/>
    </location>
</feature>
<comment type="caution">
    <text evidence="11">The sequence shown here is derived from an EMBL/GenBank/DDBJ whole genome shotgun (WGS) entry which is preliminary data.</text>
</comment>
<protein>
    <submittedName>
        <fullName evidence="11">Na+ h+ antiporter</fullName>
    </submittedName>
</protein>
<dbReference type="eggNOG" id="COG0475">
    <property type="taxonomic scope" value="Bacteria"/>
</dbReference>
<evidence type="ECO:0000256" key="9">
    <source>
        <dbReference type="SAM" id="Phobius"/>
    </source>
</evidence>
<dbReference type="Gene3D" id="3.40.50.720">
    <property type="entry name" value="NAD(P)-binding Rossmann-like Domain"/>
    <property type="match status" value="1"/>
</dbReference>
<dbReference type="Gene3D" id="1.20.1530.20">
    <property type="match status" value="1"/>
</dbReference>
<dbReference type="SUPFAM" id="SSF116726">
    <property type="entry name" value="TrkA C-terminal domain-like"/>
    <property type="match status" value="1"/>
</dbReference>
<evidence type="ECO:0000256" key="4">
    <source>
        <dbReference type="ARBA" id="ARBA00022449"/>
    </source>
</evidence>
<comment type="subcellular location">
    <subcellularLocation>
        <location evidence="1">Membrane</location>
        <topology evidence="1">Multi-pass membrane protein</topology>
    </subcellularLocation>
</comment>
<evidence type="ECO:0000256" key="8">
    <source>
        <dbReference type="ARBA" id="ARBA00023136"/>
    </source>
</evidence>
<keyword evidence="12" id="KW-1185">Reference proteome</keyword>
<keyword evidence="6 9" id="KW-1133">Transmembrane helix</keyword>
<evidence type="ECO:0000259" key="10">
    <source>
        <dbReference type="PROSITE" id="PS51202"/>
    </source>
</evidence>
<dbReference type="Pfam" id="PF00999">
    <property type="entry name" value="Na_H_Exchanger"/>
    <property type="match status" value="1"/>
</dbReference>
<dbReference type="GO" id="GO:0006813">
    <property type="term" value="P:potassium ion transport"/>
    <property type="evidence" value="ECO:0007669"/>
    <property type="project" value="InterPro"/>
</dbReference>